<proteinExistence type="predicted"/>
<dbReference type="HOGENOM" id="CLU_2393654_0_0_9"/>
<dbReference type="InterPro" id="IPR010982">
    <property type="entry name" value="Lambda_DNA-bd_dom_sf"/>
</dbReference>
<evidence type="ECO:0008006" key="3">
    <source>
        <dbReference type="Google" id="ProtNLM"/>
    </source>
</evidence>
<dbReference type="AlphaFoldDB" id="E6TU27"/>
<organism evidence="1 2">
    <name type="scientific">Evansella cellulosilytica (strain ATCC 21833 / DSM 2522 / FERM P-1141 / JCM 9156 / N-4)</name>
    <name type="common">Bacillus cellulosilyticus</name>
    <dbReference type="NCBI Taxonomy" id="649639"/>
    <lineage>
        <taxon>Bacteria</taxon>
        <taxon>Bacillati</taxon>
        <taxon>Bacillota</taxon>
        <taxon>Bacilli</taxon>
        <taxon>Bacillales</taxon>
        <taxon>Bacillaceae</taxon>
        <taxon>Evansella</taxon>
    </lineage>
</organism>
<dbReference type="EMBL" id="CP002394">
    <property type="protein sequence ID" value="ADU28487.1"/>
    <property type="molecule type" value="Genomic_DNA"/>
</dbReference>
<keyword evidence="2" id="KW-1185">Reference proteome</keyword>
<dbReference type="SUPFAM" id="SSF47413">
    <property type="entry name" value="lambda repressor-like DNA-binding domains"/>
    <property type="match status" value="1"/>
</dbReference>
<dbReference type="eggNOG" id="ENOG5030CXD">
    <property type="taxonomic scope" value="Bacteria"/>
</dbReference>
<accession>E6TU27</accession>
<name>E6TU27_EVAC2</name>
<dbReference type="GO" id="GO:0003677">
    <property type="term" value="F:DNA binding"/>
    <property type="evidence" value="ECO:0007669"/>
    <property type="project" value="InterPro"/>
</dbReference>
<gene>
    <name evidence="1" type="ordered locus">Bcell_0198</name>
</gene>
<sequence length="93" mass="10850">MEKVNQEIVDMIDQNFGELLEQLKKSRGYSLYKISEKTNLSPSFIHRIIKGFRGCELSTKLNILINGFEMEKEVEEFLKRVVANKEALKKIND</sequence>
<dbReference type="Gene3D" id="1.10.260.40">
    <property type="entry name" value="lambda repressor-like DNA-binding domains"/>
    <property type="match status" value="1"/>
</dbReference>
<evidence type="ECO:0000313" key="1">
    <source>
        <dbReference type="EMBL" id="ADU28487.1"/>
    </source>
</evidence>
<dbReference type="Proteomes" id="UP000001401">
    <property type="component" value="Chromosome"/>
</dbReference>
<dbReference type="OrthoDB" id="2973239at2"/>
<reference evidence="1 2" key="1">
    <citation type="submission" date="2010-12" db="EMBL/GenBank/DDBJ databases">
        <title>Complete sequence of Bacillus cellulosilyticus DSM 2522.</title>
        <authorList>
            <consortium name="US DOE Joint Genome Institute"/>
            <person name="Lucas S."/>
            <person name="Copeland A."/>
            <person name="Lapidus A."/>
            <person name="Cheng J.-F."/>
            <person name="Bruce D."/>
            <person name="Goodwin L."/>
            <person name="Pitluck S."/>
            <person name="Chertkov O."/>
            <person name="Detter J.C."/>
            <person name="Han C."/>
            <person name="Tapia R."/>
            <person name="Land M."/>
            <person name="Hauser L."/>
            <person name="Jeffries C."/>
            <person name="Kyrpides N."/>
            <person name="Ivanova N."/>
            <person name="Mikhailova N."/>
            <person name="Brumm P."/>
            <person name="Mead D."/>
            <person name="Woyke T."/>
        </authorList>
    </citation>
    <scope>NUCLEOTIDE SEQUENCE [LARGE SCALE GENOMIC DNA]</scope>
    <source>
        <strain evidence="2">ATCC 21833 / DSM 2522 / FERM P-1141 / JCM 9156 / N-4</strain>
    </source>
</reference>
<dbReference type="KEGG" id="bco:Bcell_0198"/>
<protein>
    <recommendedName>
        <fullName evidence="3">HTH cro/C1-type domain-containing protein</fullName>
    </recommendedName>
</protein>
<evidence type="ECO:0000313" key="2">
    <source>
        <dbReference type="Proteomes" id="UP000001401"/>
    </source>
</evidence>
<dbReference type="RefSeq" id="WP_013486828.1">
    <property type="nucleotide sequence ID" value="NC_014829.1"/>
</dbReference>